<protein>
    <submittedName>
        <fullName evidence="2">Uncharacterized protein</fullName>
    </submittedName>
</protein>
<dbReference type="InParanoid" id="C5KVN4"/>
<dbReference type="RefSeq" id="XP_002779624.1">
    <property type="nucleotide sequence ID" value="XM_002779578.1"/>
</dbReference>
<gene>
    <name evidence="2" type="ORF">Pmar_PMAR011082</name>
</gene>
<accession>C5KVN4</accession>
<feature type="transmembrane region" description="Helical" evidence="1">
    <location>
        <begin position="98"/>
        <end position="123"/>
    </location>
</feature>
<dbReference type="AlphaFoldDB" id="C5KVN4"/>
<proteinExistence type="predicted"/>
<keyword evidence="3" id="KW-1185">Reference proteome</keyword>
<sequence length="229" mass="25259">MAVLVYMPYWLSNPMLPALKFPQRNIGLFKASGKYTPVLRTAADLTWIQIKANTCDVAMAEQGLPKQSVASVITAVTGGQCPAECLFQLNLRCKLYTVFFYLNFLVAGLVVLGPLISFLASVMPLVVKERKSDRFMYFLICVLGAVCAASGLGIYAGFSAYMYSRFNQYGLGICFYLGVVGAFMLFGSSLVMYGRHSKFVKAEEEKEKEKKAREAAEMGGDYDGGLWVT</sequence>
<feature type="transmembrane region" description="Helical" evidence="1">
    <location>
        <begin position="169"/>
        <end position="193"/>
    </location>
</feature>
<name>C5KVN4_PERM5</name>
<evidence type="ECO:0000313" key="2">
    <source>
        <dbReference type="EMBL" id="EER11419.1"/>
    </source>
</evidence>
<evidence type="ECO:0000256" key="1">
    <source>
        <dbReference type="SAM" id="Phobius"/>
    </source>
</evidence>
<dbReference type="EMBL" id="GG676694">
    <property type="protein sequence ID" value="EER11419.1"/>
    <property type="molecule type" value="Genomic_DNA"/>
</dbReference>
<reference evidence="2 3" key="1">
    <citation type="submission" date="2008-07" db="EMBL/GenBank/DDBJ databases">
        <authorList>
            <person name="El-Sayed N."/>
            <person name="Caler E."/>
            <person name="Inman J."/>
            <person name="Amedeo P."/>
            <person name="Hass B."/>
            <person name="Wortman J."/>
        </authorList>
    </citation>
    <scope>NUCLEOTIDE SEQUENCE [LARGE SCALE GENOMIC DNA]</scope>
    <source>
        <strain evidence="3">ATCC 50983 / TXsc</strain>
    </source>
</reference>
<keyword evidence="1" id="KW-0472">Membrane</keyword>
<feature type="transmembrane region" description="Helical" evidence="1">
    <location>
        <begin position="135"/>
        <end position="163"/>
    </location>
</feature>
<keyword evidence="1" id="KW-1133">Transmembrane helix</keyword>
<organism evidence="3">
    <name type="scientific">Perkinsus marinus (strain ATCC 50983 / TXsc)</name>
    <dbReference type="NCBI Taxonomy" id="423536"/>
    <lineage>
        <taxon>Eukaryota</taxon>
        <taxon>Sar</taxon>
        <taxon>Alveolata</taxon>
        <taxon>Perkinsozoa</taxon>
        <taxon>Perkinsea</taxon>
        <taxon>Perkinsida</taxon>
        <taxon>Perkinsidae</taxon>
        <taxon>Perkinsus</taxon>
    </lineage>
</organism>
<dbReference type="OrthoDB" id="539213at2759"/>
<dbReference type="Proteomes" id="UP000007800">
    <property type="component" value="Unassembled WGS sequence"/>
</dbReference>
<keyword evidence="1" id="KW-0812">Transmembrane</keyword>
<dbReference type="GeneID" id="9046760"/>
<evidence type="ECO:0000313" key="3">
    <source>
        <dbReference type="Proteomes" id="UP000007800"/>
    </source>
</evidence>